<evidence type="ECO:0000313" key="7">
    <source>
        <dbReference type="EMBL" id="RRN48463.1"/>
    </source>
</evidence>
<dbReference type="InterPro" id="IPR015421">
    <property type="entry name" value="PyrdxlP-dep_Trfase_major"/>
</dbReference>
<dbReference type="Gene3D" id="3.40.640.10">
    <property type="entry name" value="Type I PLP-dependent aspartate aminotransferase-like (Major domain)"/>
    <property type="match status" value="1"/>
</dbReference>
<dbReference type="CDD" id="cd00609">
    <property type="entry name" value="AAT_like"/>
    <property type="match status" value="1"/>
</dbReference>
<evidence type="ECO:0000256" key="3">
    <source>
        <dbReference type="ARBA" id="ARBA00022898"/>
    </source>
</evidence>
<dbReference type="InterPro" id="IPR015424">
    <property type="entry name" value="PyrdxlP-dep_Trfase"/>
</dbReference>
<evidence type="ECO:0000256" key="4">
    <source>
        <dbReference type="ARBA" id="ARBA00023239"/>
    </source>
</evidence>
<comment type="cofactor">
    <cofactor evidence="1">
        <name>pyridoxal 5'-phosphate</name>
        <dbReference type="ChEBI" id="CHEBI:597326"/>
    </cofactor>
</comment>
<dbReference type="Proteomes" id="UP000281324">
    <property type="component" value="Unassembled WGS sequence"/>
</dbReference>
<evidence type="ECO:0000256" key="5">
    <source>
        <dbReference type="ARBA" id="ARBA00037974"/>
    </source>
</evidence>
<reference evidence="7 8" key="1">
    <citation type="submission" date="2018-11" db="EMBL/GenBank/DDBJ databases">
        <title>Changes in penicillin susceptibility of Streptococcus suis isolates by amino acid alterations in the penicillin-binding protein.</title>
        <authorList>
            <person name="Niemann L."/>
            <person name="Eichhorn I."/>
        </authorList>
    </citation>
    <scope>NUCLEOTIDE SEQUENCE [LARGE SCALE GENOMIC DNA]</scope>
    <source>
        <strain evidence="7 8">IMT40201</strain>
    </source>
</reference>
<evidence type="ECO:0000256" key="1">
    <source>
        <dbReference type="ARBA" id="ARBA00001933"/>
    </source>
</evidence>
<dbReference type="GO" id="GO:0047804">
    <property type="term" value="F:cysteine-S-conjugate beta-lyase activity"/>
    <property type="evidence" value="ECO:0007669"/>
    <property type="project" value="UniProtKB-EC"/>
</dbReference>
<protein>
    <recommendedName>
        <fullName evidence="2">cysteine-S-conjugate beta-lyase</fullName>
        <ecNumber evidence="2">4.4.1.13</ecNumber>
    </recommendedName>
</protein>
<comment type="caution">
    <text evidence="7">The sequence shown here is derived from an EMBL/GenBank/DDBJ whole genome shotgun (WGS) entry which is preliminary data.</text>
</comment>
<sequence length="397" mass="45794">MGKYNFDEEISRYGSSCIKYDYGMQRMGRTDLLPMWVADMDFKLPEEILDVFRKRIDHGIFGYSDPDEEYWQAMNHWFGTRHGFTIDPETVTLGAGIVYGLATAVKAYSEPGEAVLIQQPVYYPFRDVIEKNGRKFVNSQLIYDDGHYSIDFEDFEQKIIDNNVKVFILCNPHNPVGRVWTKEELTQLADICLRHNVVILCDEIHCDFVYPGHKTTNFMTLDKKYHDSLVLFLSPSKTFNVAGFQPANIVIPNPELRSKYRASNDSAAYSNASLMGMLAVKACYTLGGDWVDEMVDYLYGNMVYMRDFVKDNFPKATFVEPEGTYLIWVDFSGYGFSDEELQHIMVEEAKLWLDSGKIFGPATAQFERFNIACPRSTVVKAMEQLKEAMDKHEKWEQ</sequence>
<keyword evidence="7" id="KW-0808">Transferase</keyword>
<dbReference type="GO" id="GO:0030170">
    <property type="term" value="F:pyridoxal phosphate binding"/>
    <property type="evidence" value="ECO:0007669"/>
    <property type="project" value="InterPro"/>
</dbReference>
<comment type="similarity">
    <text evidence="5">Belongs to the class-II pyridoxal-phosphate-dependent aminotransferase family. MalY/PatB cystathionine beta-lyase subfamily.</text>
</comment>
<name>A0A3R8T8B6_STRSU</name>
<organism evidence="7 8">
    <name type="scientific">Streptococcus suis</name>
    <dbReference type="NCBI Taxonomy" id="1307"/>
    <lineage>
        <taxon>Bacteria</taxon>
        <taxon>Bacillati</taxon>
        <taxon>Bacillota</taxon>
        <taxon>Bacilli</taxon>
        <taxon>Lactobacillales</taxon>
        <taxon>Streptococcaceae</taxon>
        <taxon>Streptococcus</taxon>
    </lineage>
</organism>
<proteinExistence type="inferred from homology"/>
<dbReference type="PANTHER" id="PTHR43525:SF1">
    <property type="entry name" value="PROTEIN MALY"/>
    <property type="match status" value="1"/>
</dbReference>
<dbReference type="InterPro" id="IPR015422">
    <property type="entry name" value="PyrdxlP-dep_Trfase_small"/>
</dbReference>
<dbReference type="InterPro" id="IPR027619">
    <property type="entry name" value="C-S_lyase_PatB-like"/>
</dbReference>
<dbReference type="EMBL" id="RRZQ01000019">
    <property type="protein sequence ID" value="RRN48463.1"/>
    <property type="molecule type" value="Genomic_DNA"/>
</dbReference>
<dbReference type="NCBIfam" id="TIGR04350">
    <property type="entry name" value="C_S_lyase_PatB"/>
    <property type="match status" value="1"/>
</dbReference>
<dbReference type="InterPro" id="IPR004839">
    <property type="entry name" value="Aminotransferase_I/II_large"/>
</dbReference>
<accession>A0A3R8T8B6</accession>
<feature type="domain" description="Aminotransferase class I/classII large" evidence="6">
    <location>
        <begin position="39"/>
        <end position="383"/>
    </location>
</feature>
<dbReference type="AlphaFoldDB" id="A0A3R8T8B6"/>
<dbReference type="SUPFAM" id="SSF53383">
    <property type="entry name" value="PLP-dependent transferases"/>
    <property type="match status" value="1"/>
</dbReference>
<keyword evidence="4" id="KW-0456">Lyase</keyword>
<evidence type="ECO:0000313" key="8">
    <source>
        <dbReference type="Proteomes" id="UP000281324"/>
    </source>
</evidence>
<keyword evidence="3" id="KW-0663">Pyridoxal phosphate</keyword>
<dbReference type="Pfam" id="PF00155">
    <property type="entry name" value="Aminotran_1_2"/>
    <property type="match status" value="1"/>
</dbReference>
<dbReference type="EC" id="4.4.1.13" evidence="2"/>
<evidence type="ECO:0000259" key="6">
    <source>
        <dbReference type="Pfam" id="PF00155"/>
    </source>
</evidence>
<dbReference type="GO" id="GO:0008483">
    <property type="term" value="F:transaminase activity"/>
    <property type="evidence" value="ECO:0007669"/>
    <property type="project" value="UniProtKB-KW"/>
</dbReference>
<dbReference type="Gene3D" id="3.90.1150.10">
    <property type="entry name" value="Aspartate Aminotransferase, domain 1"/>
    <property type="match status" value="1"/>
</dbReference>
<dbReference type="RefSeq" id="WP_105146242.1">
    <property type="nucleotide sequence ID" value="NZ_POKZ01000167.1"/>
</dbReference>
<evidence type="ECO:0000256" key="2">
    <source>
        <dbReference type="ARBA" id="ARBA00012224"/>
    </source>
</evidence>
<dbReference type="PANTHER" id="PTHR43525">
    <property type="entry name" value="PROTEIN MALY"/>
    <property type="match status" value="1"/>
</dbReference>
<keyword evidence="7" id="KW-0032">Aminotransferase</keyword>
<gene>
    <name evidence="7" type="ORF">EI219_10390</name>
</gene>
<dbReference type="InterPro" id="IPR051798">
    <property type="entry name" value="Class-II_PLP-Dep_Aminotrans"/>
</dbReference>